<dbReference type="AlphaFoldDB" id="G0N6I9"/>
<gene>
    <name evidence="3" type="ORF">CAEBREN_24595</name>
</gene>
<sequence>MKSLALILCCFSSLVFCDSSQIVALENYNSTTPTKIQNVLDASKLYLASSDAAAKLGRITVTSNGQSKTLNQLLTDFDANGFHNGFPVNSDLTISTTNSAADTDALNGLLFISSPDMAKDPNFLVYSVRDQVLPIDRSNYNETTLVLLNLHVAKVATDPDTKPFFYTRVDGIKQPENTQLYMYLGVPGDGYTDPKLQANYKKLLFKNPISLLQPIGNPPADTVFFNNIEPIQYTLRSWHIRAVGGGIAFNVSRQWVDSTTYQTTKETTTGFTMSQRNTHHSTVTYKYTPNHDGTSGYMINTGDMFADMNVTSCNEGSVSSPAQSTASPVTSTQFPDTTTKSVTSLSTILTIAVMISNMI</sequence>
<dbReference type="GO" id="GO:0045087">
    <property type="term" value="P:innate immune response"/>
    <property type="evidence" value="ECO:0007669"/>
    <property type="project" value="TreeGrafter"/>
</dbReference>
<feature type="signal peptide" evidence="2">
    <location>
        <begin position="1"/>
        <end position="17"/>
    </location>
</feature>
<name>G0N6I9_CAEBE</name>
<proteinExistence type="predicted"/>
<dbReference type="EMBL" id="GL379844">
    <property type="protein sequence ID" value="EGT53843.1"/>
    <property type="molecule type" value="Genomic_DNA"/>
</dbReference>
<dbReference type="HOGENOM" id="CLU_040349_1_0_1"/>
<dbReference type="OMA" id="RNDTVMY"/>
<dbReference type="InParanoid" id="G0N6I9"/>
<dbReference type="Pfam" id="PF03409">
    <property type="entry name" value="Glycoprotein"/>
    <property type="match status" value="1"/>
</dbReference>
<organism evidence="4">
    <name type="scientific">Caenorhabditis brenneri</name>
    <name type="common">Nematode worm</name>
    <dbReference type="NCBI Taxonomy" id="135651"/>
    <lineage>
        <taxon>Eukaryota</taxon>
        <taxon>Metazoa</taxon>
        <taxon>Ecdysozoa</taxon>
        <taxon>Nematoda</taxon>
        <taxon>Chromadorea</taxon>
        <taxon>Rhabditida</taxon>
        <taxon>Rhabditina</taxon>
        <taxon>Rhabditomorpha</taxon>
        <taxon>Rhabditoidea</taxon>
        <taxon>Rhabditidae</taxon>
        <taxon>Peloderinae</taxon>
        <taxon>Caenorhabditis</taxon>
    </lineage>
</organism>
<feature type="chain" id="PRO_5003404314" evidence="2">
    <location>
        <begin position="18"/>
        <end position="359"/>
    </location>
</feature>
<keyword evidence="2" id="KW-0732">Signal</keyword>
<accession>G0N6I9</accession>
<dbReference type="OrthoDB" id="5817365at2759"/>
<dbReference type="PANTHER" id="PTHR21733:SF5">
    <property type="entry name" value="AMINE OXIDASE-RELATED"/>
    <property type="match status" value="1"/>
</dbReference>
<feature type="region of interest" description="Disordered" evidence="1">
    <location>
        <begin position="316"/>
        <end position="337"/>
    </location>
</feature>
<dbReference type="FunCoup" id="G0N6I9">
    <property type="interactions" value="1133"/>
</dbReference>
<evidence type="ECO:0000256" key="2">
    <source>
        <dbReference type="SAM" id="SignalP"/>
    </source>
</evidence>
<dbReference type="InterPro" id="IPR005071">
    <property type="entry name" value="Glycoprotein"/>
</dbReference>
<evidence type="ECO:0000313" key="3">
    <source>
        <dbReference type="EMBL" id="EGT53843.1"/>
    </source>
</evidence>
<dbReference type="PANTHER" id="PTHR21733">
    <property type="entry name" value="CUB_2 DOMAIN-CONTAINING PROTEIN-RELATED-RELATED"/>
    <property type="match status" value="1"/>
</dbReference>
<evidence type="ECO:0000256" key="1">
    <source>
        <dbReference type="SAM" id="MobiDB-lite"/>
    </source>
</evidence>
<keyword evidence="4" id="KW-1185">Reference proteome</keyword>
<dbReference type="GO" id="GO:0045121">
    <property type="term" value="C:membrane raft"/>
    <property type="evidence" value="ECO:0007669"/>
    <property type="project" value="TreeGrafter"/>
</dbReference>
<reference evidence="4" key="1">
    <citation type="submission" date="2011-07" db="EMBL/GenBank/DDBJ databases">
        <authorList>
            <consortium name="Caenorhabditis brenneri Sequencing and Analysis Consortium"/>
            <person name="Wilson R.K."/>
        </authorList>
    </citation>
    <scope>NUCLEOTIDE SEQUENCE [LARGE SCALE GENOMIC DNA]</scope>
    <source>
        <strain evidence="4">PB2801</strain>
    </source>
</reference>
<evidence type="ECO:0000313" key="4">
    <source>
        <dbReference type="Proteomes" id="UP000008068"/>
    </source>
</evidence>
<dbReference type="Proteomes" id="UP000008068">
    <property type="component" value="Unassembled WGS sequence"/>
</dbReference>
<dbReference type="eggNOG" id="ENOG502TFGP">
    <property type="taxonomic scope" value="Eukaryota"/>
</dbReference>
<protein>
    <submittedName>
        <fullName evidence="3">Uncharacterized protein</fullName>
    </submittedName>
</protein>